<dbReference type="InterPro" id="IPR036388">
    <property type="entry name" value="WH-like_DNA-bd_sf"/>
</dbReference>
<dbReference type="PROSITE" id="PS50987">
    <property type="entry name" value="HTH_ARSR_2"/>
    <property type="match status" value="1"/>
</dbReference>
<sequence>MLRIVFTAEDLTRVTFRRFALWPETVLSLGLLHGSEPAAPSPLRAWRRAVTAALARHRLVPDVLRLGGTLSPGESYEGTGYGGTESGRARLLAQYQRLAIEPYRDRIDAAIADDLRHHGQLILHGGYAASLAELAGEARWSGTVLTLPHPTPVTLRLSGRGLPLQPSYFCPPDRTLLLGSPERPVLLYPVQQRPGGPAAAPGGRGTAAVAPLFGPLLGRTRAQVLPLLLDGGCSTTALAERLEVSPATASQHASALRDMGLVTTVRRGREVEHRLTPFALRLLDTCC</sequence>
<keyword evidence="1" id="KW-0805">Transcription regulation</keyword>
<evidence type="ECO:0000256" key="1">
    <source>
        <dbReference type="ARBA" id="ARBA00023015"/>
    </source>
</evidence>
<dbReference type="InterPro" id="IPR001845">
    <property type="entry name" value="HTH_ArsR_DNA-bd_dom"/>
</dbReference>
<dbReference type="Gene3D" id="1.10.10.10">
    <property type="entry name" value="Winged helix-like DNA-binding domain superfamily/Winged helix DNA-binding domain"/>
    <property type="match status" value="1"/>
</dbReference>
<accession>A0ABV9XPP8</accession>
<evidence type="ECO:0000256" key="3">
    <source>
        <dbReference type="ARBA" id="ARBA00023163"/>
    </source>
</evidence>
<dbReference type="Pfam" id="PF01022">
    <property type="entry name" value="HTH_5"/>
    <property type="match status" value="1"/>
</dbReference>
<dbReference type="SMART" id="SM00418">
    <property type="entry name" value="HTH_ARSR"/>
    <property type="match status" value="1"/>
</dbReference>
<dbReference type="InterPro" id="IPR051011">
    <property type="entry name" value="Metal_resp_trans_reg"/>
</dbReference>
<feature type="domain" description="HTH arsR-type" evidence="4">
    <location>
        <begin position="201"/>
        <end position="287"/>
    </location>
</feature>
<dbReference type="RefSeq" id="WP_345689617.1">
    <property type="nucleotide sequence ID" value="NZ_BAABIT010000001.1"/>
</dbReference>
<keyword evidence="6" id="KW-1185">Reference proteome</keyword>
<dbReference type="Proteomes" id="UP001595829">
    <property type="component" value="Unassembled WGS sequence"/>
</dbReference>
<dbReference type="InterPro" id="IPR011991">
    <property type="entry name" value="ArsR-like_HTH"/>
</dbReference>
<evidence type="ECO:0000313" key="5">
    <source>
        <dbReference type="EMBL" id="MFC5026110.1"/>
    </source>
</evidence>
<dbReference type="PANTHER" id="PTHR43132:SF8">
    <property type="entry name" value="HTH-TYPE TRANSCRIPTIONAL REGULATOR KMTR"/>
    <property type="match status" value="1"/>
</dbReference>
<keyword evidence="2" id="KW-0238">DNA-binding</keyword>
<dbReference type="PANTHER" id="PTHR43132">
    <property type="entry name" value="ARSENICAL RESISTANCE OPERON REPRESSOR ARSR-RELATED"/>
    <property type="match status" value="1"/>
</dbReference>
<organism evidence="5 6">
    <name type="scientific">Streptomyces coeruleoprunus</name>
    <dbReference type="NCBI Taxonomy" id="285563"/>
    <lineage>
        <taxon>Bacteria</taxon>
        <taxon>Bacillati</taxon>
        <taxon>Actinomycetota</taxon>
        <taxon>Actinomycetes</taxon>
        <taxon>Kitasatosporales</taxon>
        <taxon>Streptomycetaceae</taxon>
        <taxon>Streptomyces</taxon>
    </lineage>
</organism>
<proteinExistence type="predicted"/>
<reference evidence="6" key="1">
    <citation type="journal article" date="2019" name="Int. J. Syst. Evol. Microbiol.">
        <title>The Global Catalogue of Microorganisms (GCM) 10K type strain sequencing project: providing services to taxonomists for standard genome sequencing and annotation.</title>
        <authorList>
            <consortium name="The Broad Institute Genomics Platform"/>
            <consortium name="The Broad Institute Genome Sequencing Center for Infectious Disease"/>
            <person name="Wu L."/>
            <person name="Ma J."/>
        </authorList>
    </citation>
    <scope>NUCLEOTIDE SEQUENCE [LARGE SCALE GENOMIC DNA]</scope>
    <source>
        <strain evidence="6">CGMCC 4.1648</strain>
    </source>
</reference>
<evidence type="ECO:0000256" key="2">
    <source>
        <dbReference type="ARBA" id="ARBA00023125"/>
    </source>
</evidence>
<evidence type="ECO:0000313" key="6">
    <source>
        <dbReference type="Proteomes" id="UP001595829"/>
    </source>
</evidence>
<protein>
    <submittedName>
        <fullName evidence="5">Helix-turn-helix domain-containing protein</fullName>
    </submittedName>
</protein>
<dbReference type="EMBL" id="JBHSJD010000024">
    <property type="protein sequence ID" value="MFC5026110.1"/>
    <property type="molecule type" value="Genomic_DNA"/>
</dbReference>
<dbReference type="CDD" id="cd00090">
    <property type="entry name" value="HTH_ARSR"/>
    <property type="match status" value="1"/>
</dbReference>
<keyword evidence="3" id="KW-0804">Transcription</keyword>
<comment type="caution">
    <text evidence="5">The sequence shown here is derived from an EMBL/GenBank/DDBJ whole genome shotgun (WGS) entry which is preliminary data.</text>
</comment>
<evidence type="ECO:0000259" key="4">
    <source>
        <dbReference type="PROSITE" id="PS50987"/>
    </source>
</evidence>
<name>A0ABV9XPP8_9ACTN</name>
<dbReference type="SUPFAM" id="SSF46785">
    <property type="entry name" value="Winged helix' DNA-binding domain"/>
    <property type="match status" value="1"/>
</dbReference>
<gene>
    <name evidence="5" type="ORF">ACFPM3_28665</name>
</gene>
<dbReference type="InterPro" id="IPR036390">
    <property type="entry name" value="WH_DNA-bd_sf"/>
</dbReference>